<evidence type="ECO:0000259" key="11">
    <source>
        <dbReference type="PROSITE" id="PS50209"/>
    </source>
</evidence>
<feature type="transmembrane region" description="Helical" evidence="10">
    <location>
        <begin position="1137"/>
        <end position="1160"/>
    </location>
</feature>
<gene>
    <name evidence="14" type="primary">Nlrc3_2</name>
    <name evidence="14" type="ORF">GTO95_0013430</name>
</gene>
<dbReference type="Pfam" id="PF00619">
    <property type="entry name" value="CARD"/>
    <property type="match status" value="1"/>
</dbReference>
<dbReference type="SUPFAM" id="SSF52047">
    <property type="entry name" value="RNI-like"/>
    <property type="match status" value="2"/>
</dbReference>
<accession>A0A8J7TDR8</accession>
<dbReference type="EMBL" id="JAAWVO010050897">
    <property type="protein sequence ID" value="MBN3320108.1"/>
    <property type="molecule type" value="Genomic_DNA"/>
</dbReference>
<evidence type="ECO:0000259" key="13">
    <source>
        <dbReference type="PROSITE" id="PS51841"/>
    </source>
</evidence>
<dbReference type="PROSITE" id="PS50209">
    <property type="entry name" value="CARD"/>
    <property type="match status" value="1"/>
</dbReference>
<dbReference type="Pfam" id="PF17779">
    <property type="entry name" value="WHD_NOD2"/>
    <property type="match status" value="1"/>
</dbReference>
<dbReference type="InterPro" id="IPR011029">
    <property type="entry name" value="DEATH-like_dom_sf"/>
</dbReference>
<keyword evidence="8" id="KW-0391">Immunity</keyword>
<dbReference type="GO" id="GO:0005524">
    <property type="term" value="F:ATP binding"/>
    <property type="evidence" value="ECO:0007669"/>
    <property type="project" value="UniProtKB-KW"/>
</dbReference>
<protein>
    <submittedName>
        <fullName evidence="14">NLRC3 protein</fullName>
    </submittedName>
</protein>
<dbReference type="PROSITE" id="PS51841">
    <property type="entry name" value="LTD"/>
    <property type="match status" value="1"/>
</dbReference>
<comment type="subcellular location">
    <subcellularLocation>
        <location evidence="1">Cytoplasm</location>
    </subcellularLocation>
</comment>
<comment type="caution">
    <text evidence="14">The sequence shown here is derived from an EMBL/GenBank/DDBJ whole genome shotgun (WGS) entry which is preliminary data.</text>
</comment>
<dbReference type="FunFam" id="3.80.10.10:FF:001349">
    <property type="entry name" value="NLR family CARD domain containing 3"/>
    <property type="match status" value="1"/>
</dbReference>
<dbReference type="InterPro" id="IPR032675">
    <property type="entry name" value="LRR_dom_sf"/>
</dbReference>
<dbReference type="Pfam" id="PF17776">
    <property type="entry name" value="NLRC4_HD2"/>
    <property type="match status" value="1"/>
</dbReference>
<dbReference type="PANTHER" id="PTHR37397">
    <property type="entry name" value="SI:CH211-183D21.1"/>
    <property type="match status" value="1"/>
</dbReference>
<feature type="domain" description="LTD" evidence="13">
    <location>
        <begin position="279"/>
        <end position="408"/>
    </location>
</feature>
<dbReference type="InterPro" id="IPR013087">
    <property type="entry name" value="Znf_C2H2_type"/>
</dbReference>
<evidence type="ECO:0000256" key="9">
    <source>
        <dbReference type="SAM" id="MobiDB-lite"/>
    </source>
</evidence>
<evidence type="ECO:0000256" key="5">
    <source>
        <dbReference type="ARBA" id="ARBA00022741"/>
    </source>
</evidence>
<evidence type="ECO:0000256" key="6">
    <source>
        <dbReference type="ARBA" id="ARBA00022840"/>
    </source>
</evidence>
<dbReference type="Gene3D" id="1.10.533.10">
    <property type="entry name" value="Death Domain, Fas"/>
    <property type="match status" value="1"/>
</dbReference>
<evidence type="ECO:0000256" key="3">
    <source>
        <dbReference type="ARBA" id="ARBA00022588"/>
    </source>
</evidence>
<evidence type="ECO:0000256" key="4">
    <source>
        <dbReference type="ARBA" id="ARBA00022737"/>
    </source>
</evidence>
<proteinExistence type="predicted"/>
<sequence length="2302" mass="251079">MRAAPDGWKALVPRFGNVCCPLLDSHNPNSVLSVCLIDCSSALEPDLAGTGHSRWWTARVVKHGCLRREAGSKLLWSFQPAEYGVDMTSVRLEDSECPVLSPPPAPKLGCPPTPQKRAAAAVNQVDEQFRIPNWKDLETDRCQFPQCSPSCMEQKTLEKHVLSQHGGHAEAEDGAMGLSLSLPVVSTALPPPSPSKPGDGESLLTFHHCPECQRSFPCAHSLEGQQGVAAGREGSGAPFRGPRTDPSGTPAGSRRARAMSPRPPVPRELWRCFLGLLVATAVQGAAGESCLLISEVNADNPSYDSTEFVELYHTSGRRTSLDGYTLVFYNGNGNLAYKVLNLEGNTTDEQGFFLVGSAGVKPPPSVVLPPNTVQNGPDGIALYHGGARYAEKMNVTAEGLVDAIVYRSRPGGEAEFLAEVLTPGLPVFLEDESLYPQDESMERCWLFATNWTFQTGPPSPGRKNPCLTGRAQEAQISELSLGEGVYLELSVPQPPSALVLVLLNGTTEAVEFSMDINASRAGLLLMSPSGCSQEDAVVLPPKAESVLKQQGSLSGAVALYSGTAADFPHGAPLSPRQPIDAFVFLGEGGEQGASFIETLIPGRQAFLLTSRSLGGGVSLSRCGAAVWSRDTDLFVEAPPTPGQANQCSGVESCPHNVGCTCSWSRRIDVFCSPLLHNYYQSDEAIKSCQKRLFNAAKYYLDGIWLLLFNGNDDKPYRQISLHGYFTDARGYFLLGSHQMSPRPAIRLPPNTVQNGPDAVALYRSPLGPPVPKEGGAIPTKGLLDAIVYRGLRSDKEAQNLRDALTPGQVPLLEDPDFSSEDESLSRCGSLLPANLTAFQVTPLTPLKKNACGSGTTPEPPLQVVINEVAASWTNSSQQEAFVELVATPHARLQGLTLLLFEQGHNGEPLAVPLKGSASSDGLYVLGNTSNADQTLPISPSRAWRAVALYQGYFQTARVRLIDAVVLAEDQELLEKLNTTSGQHMLSVLSSMKEPVSLSRCSCCEARNPHVWIASGQTPGQVNHCPSSGFSSELVLCLGPKTNRFWQQVPGQKNESLRETQSEIAQFLEESCHCGISGLYLQETNISCEDGLLHVSGQIQALSADQRDLILETTSALMLKDSCTEVTMEKFQARKAGLGWEIALIIIVLLTLGLGAALGTYWYRKRQIFYLPLLNASILILQLCPYTVFVEMAFLVSWDLKNAGSVPSAGVWINRYRKQLVRSISGPFLENIVSHMRKLELLSKDEACQIQAAGHVSEKVRTVIDILALKGPQGSESLQAFIETTNSQLYLLITLYDPMVQKHVEVLQSRYGPWLEQSLLPIKPSLDNFTNLLLVEGLSDLQQKEHDVMQIEATRGTGRHNARRLALDKLLLPLTRVSMPPRILLTVGVAGIGKTNLVRHFIHRWAKGEIYQEVNFVFPFTFWELNAYEKLSAERLIKQTFPHITDMSQIFSGTPRVLLIFDGLDEFKWPLDFSDTVACTDPKKEVPVDNLITNIIRGNLFSEASVWLTSRPTVAAQIPGGLVDRLTEIQGFGHKEIQHFLHQLFQDGDLPSQIWSHLNSNKIFLVMSYVPCVCWIIASTLGHLLRNDAQDGLPRTWTELYSHFFKMMVEGDSKDKEPLKIEQASGSSRKLMGSLGRLAFYGLIKRKYSFYEQDMKAYGIDLPSLQGSLCTRILVKEDSPVSTVYYFAHLTLQEYLAATYYYTASKRAIFDLFTESGMSWPKIGFQNHFKNALQRSQQSEDGQLDVFVRFLSGLLSPQVIKPLSGLLLLARDEHNGYRGPAISFLQSSLSSGCTISLRAVNMVHCLQELQHTELARTVEESLRNGSLAGKLNTVNCSVLAYLLQVSEECAEETNLSSCLNYSIVKSLLPQLLYCSNLKLENNQFKDDVMELLGSLLSAKDCHIQRISLAENAISNKGAKAISRSLMVNRSLTALDLRSNNIGPKGAKALAEALKINQGLVSLSLQNNFIGEEGAKGVAEILMTNRKLVTLHLQKNSITAEGGKRIAEALKKNRSLKELILSSNQLGDKGATALAQALMENHSLVALHLRSNSISNKGVTALTRALKHNRGLTDLNLRENSIGVEGAKEIANALQENSTLRNLDLTANLLHDEGAKAIAGAIKGNHALTSLHLQWNFIKSKAAKALAQALQSNSTLQCLDLQENAIGDDGMVALAGALKTNTALTSLYLQGVSVGKAGAIALADTLKVNQTLRTLDHFCERPHRIHFSGAKALSNALKINTSLRILNLQENSLGMDGAIFIATALTGNHKLTHINLQGNRIGESGAKVISDAIKSNSPDCVVEI</sequence>
<dbReference type="GO" id="GO:0042981">
    <property type="term" value="P:regulation of apoptotic process"/>
    <property type="evidence" value="ECO:0007669"/>
    <property type="project" value="InterPro"/>
</dbReference>
<dbReference type="InterPro" id="IPR001315">
    <property type="entry name" value="CARD"/>
</dbReference>
<dbReference type="SUPFAM" id="SSF47986">
    <property type="entry name" value="DEATH domain"/>
    <property type="match status" value="1"/>
</dbReference>
<keyword evidence="7" id="KW-0832">Ubl conjugation</keyword>
<organism evidence="14 15">
    <name type="scientific">Atractosteus spatula</name>
    <name type="common">Alligator gar</name>
    <name type="synonym">Lepisosteus spatula</name>
    <dbReference type="NCBI Taxonomy" id="7917"/>
    <lineage>
        <taxon>Eukaryota</taxon>
        <taxon>Metazoa</taxon>
        <taxon>Chordata</taxon>
        <taxon>Craniata</taxon>
        <taxon>Vertebrata</taxon>
        <taxon>Euteleostomi</taxon>
        <taxon>Actinopterygii</taxon>
        <taxon>Neopterygii</taxon>
        <taxon>Holostei</taxon>
        <taxon>Semionotiformes</taxon>
        <taxon>Lepisosteidae</taxon>
        <taxon>Atractosteus</taxon>
    </lineage>
</organism>
<dbReference type="GO" id="GO:0005737">
    <property type="term" value="C:cytoplasm"/>
    <property type="evidence" value="ECO:0007669"/>
    <property type="project" value="UniProtKB-SubCell"/>
</dbReference>
<evidence type="ECO:0000256" key="8">
    <source>
        <dbReference type="ARBA" id="ARBA00022859"/>
    </source>
</evidence>
<dbReference type="PANTHER" id="PTHR37397:SF1">
    <property type="entry name" value="LTD DOMAIN-CONTAINING PROTEIN"/>
    <property type="match status" value="1"/>
</dbReference>
<dbReference type="SMART" id="SM00368">
    <property type="entry name" value="LRR_RI"/>
    <property type="match status" value="13"/>
</dbReference>
<keyword evidence="4" id="KW-0677">Repeat</keyword>
<dbReference type="GO" id="GO:0045087">
    <property type="term" value="P:innate immune response"/>
    <property type="evidence" value="ECO:0007669"/>
    <property type="project" value="UniProtKB-KW"/>
</dbReference>
<dbReference type="Gene3D" id="3.40.50.300">
    <property type="entry name" value="P-loop containing nucleotide triphosphate hydrolases"/>
    <property type="match status" value="1"/>
</dbReference>
<dbReference type="InterPro" id="IPR007111">
    <property type="entry name" value="NACHT_NTPase"/>
</dbReference>
<dbReference type="CDD" id="cd01671">
    <property type="entry name" value="CARD"/>
    <property type="match status" value="1"/>
</dbReference>
<feature type="region of interest" description="Disordered" evidence="9">
    <location>
        <begin position="228"/>
        <end position="262"/>
    </location>
</feature>
<dbReference type="InterPro" id="IPR041075">
    <property type="entry name" value="NOD1/2_WH"/>
</dbReference>
<dbReference type="InterPro" id="IPR027417">
    <property type="entry name" value="P-loop_NTPase"/>
</dbReference>
<keyword evidence="15" id="KW-1185">Reference proteome</keyword>
<evidence type="ECO:0000256" key="10">
    <source>
        <dbReference type="SAM" id="Phobius"/>
    </source>
</evidence>
<keyword evidence="5" id="KW-0547">Nucleotide-binding</keyword>
<keyword evidence="3" id="KW-0399">Innate immunity</keyword>
<evidence type="ECO:0000313" key="15">
    <source>
        <dbReference type="Proteomes" id="UP000736164"/>
    </source>
</evidence>
<evidence type="ECO:0000256" key="7">
    <source>
        <dbReference type="ARBA" id="ARBA00022843"/>
    </source>
</evidence>
<feature type="non-terminal residue" evidence="14">
    <location>
        <position position="2302"/>
    </location>
</feature>
<dbReference type="InterPro" id="IPR041267">
    <property type="entry name" value="NLRP_HD2"/>
</dbReference>
<dbReference type="FunFam" id="3.80.10.10:FF:000274">
    <property type="entry name" value="NLR family CARD domain containing 3"/>
    <property type="match status" value="1"/>
</dbReference>
<dbReference type="Gene3D" id="3.80.10.10">
    <property type="entry name" value="Ribonuclease Inhibitor"/>
    <property type="match status" value="4"/>
</dbReference>
<reference evidence="14" key="1">
    <citation type="journal article" date="2021" name="Cell">
        <title>Tracing the genetic footprints of vertebrate landing in non-teleost ray-finned fishes.</title>
        <authorList>
            <person name="Bi X."/>
            <person name="Wang K."/>
            <person name="Yang L."/>
            <person name="Pan H."/>
            <person name="Jiang H."/>
            <person name="Wei Q."/>
            <person name="Fang M."/>
            <person name="Yu H."/>
            <person name="Zhu C."/>
            <person name="Cai Y."/>
            <person name="He Y."/>
            <person name="Gan X."/>
            <person name="Zeng H."/>
            <person name="Yu D."/>
            <person name="Zhu Y."/>
            <person name="Jiang H."/>
            <person name="Qiu Q."/>
            <person name="Yang H."/>
            <person name="Zhang Y.E."/>
            <person name="Wang W."/>
            <person name="Zhu M."/>
            <person name="He S."/>
            <person name="Zhang G."/>
        </authorList>
    </citation>
    <scope>NUCLEOTIDE SEQUENCE</scope>
    <source>
        <strain evidence="14">Allg_001</strain>
    </source>
</reference>
<keyword evidence="10" id="KW-0812">Transmembrane</keyword>
<keyword evidence="10" id="KW-1133">Transmembrane helix</keyword>
<name>A0A8J7TDR8_ATRSP</name>
<dbReference type="PROSITE" id="PS00028">
    <property type="entry name" value="ZINC_FINGER_C2H2_1"/>
    <property type="match status" value="1"/>
</dbReference>
<evidence type="ECO:0000259" key="12">
    <source>
        <dbReference type="PROSITE" id="PS50837"/>
    </source>
</evidence>
<feature type="transmembrane region" description="Helical" evidence="10">
    <location>
        <begin position="1172"/>
        <end position="1197"/>
    </location>
</feature>
<feature type="non-terminal residue" evidence="14">
    <location>
        <position position="1"/>
    </location>
</feature>
<dbReference type="Pfam" id="PF13516">
    <property type="entry name" value="LRR_6"/>
    <property type="match status" value="11"/>
</dbReference>
<dbReference type="Proteomes" id="UP000736164">
    <property type="component" value="Unassembled WGS sequence"/>
</dbReference>
<evidence type="ECO:0000313" key="14">
    <source>
        <dbReference type="EMBL" id="MBN3320108.1"/>
    </source>
</evidence>
<dbReference type="InterPro" id="IPR001611">
    <property type="entry name" value="Leu-rich_rpt"/>
</dbReference>
<dbReference type="InterPro" id="IPR001322">
    <property type="entry name" value="Lamin_tail_dom"/>
</dbReference>
<dbReference type="FunFam" id="3.80.10.10:FF:000236">
    <property type="entry name" value="NLR family CARD domain containing 3"/>
    <property type="match status" value="1"/>
</dbReference>
<evidence type="ECO:0000256" key="2">
    <source>
        <dbReference type="ARBA" id="ARBA00022490"/>
    </source>
</evidence>
<keyword evidence="6" id="KW-0067">ATP-binding</keyword>
<evidence type="ECO:0000256" key="1">
    <source>
        <dbReference type="ARBA" id="ARBA00004496"/>
    </source>
</evidence>
<dbReference type="SUPFAM" id="SSF52540">
    <property type="entry name" value="P-loop containing nucleoside triphosphate hydrolases"/>
    <property type="match status" value="1"/>
</dbReference>
<keyword evidence="10" id="KW-0472">Membrane</keyword>
<keyword evidence="2" id="KW-0963">Cytoplasm</keyword>
<feature type="domain" description="CARD" evidence="11">
    <location>
        <begin position="1212"/>
        <end position="1296"/>
    </location>
</feature>
<dbReference type="PROSITE" id="PS50837">
    <property type="entry name" value="NACHT"/>
    <property type="match status" value="1"/>
</dbReference>
<dbReference type="Pfam" id="PF05729">
    <property type="entry name" value="NACHT"/>
    <property type="match status" value="1"/>
</dbReference>
<feature type="domain" description="NACHT" evidence="12">
    <location>
        <begin position="1381"/>
        <end position="1511"/>
    </location>
</feature>